<sequence length="523" mass="53337">MAEETVTGAEALMSAAVRRGVRVCFANPGTTEMPLVAALDRTPDVRGVLGLQENVCTGAADGYARVAGHAAMTLLHLGPGLANGLANLHNARRAHTPVVNVVGDHTSWHLPYDAPLTSDIAALAATVGSALTVSGRDDIDATTCAAIDDAHARPGVSTLIVPADYQQDLAAVGSPAAESAAERSNRSRPRVDSSRVKEVVARMRTAGASVVVLLGGNALTRAGQQAAGRIAAHTGATLFSQTFPAVAERGGGLPAIDRLPYFPEAAIAALGDRELVVIAGADEPVAYFGYSGLPSRLARPEALASLARPGENVEEALIELADLLGAAPAEPVVQPRLELPDPTALLTGATVGQTVAACLPEGAIVSVEGGTCGYPFYTASAAASAHTVLTNTGGAIGQGLPCALGAAIAAPERPVIALQSDGSGLYTAQALWSMSREKADVTVLIAANHTYNVLRTELNRHGESDFGPQAAALTSLSDPRVDWIALAAGYGVPGRRASTVAELSQALADAVSSDGPHLIEMAL</sequence>
<evidence type="ECO:0000259" key="3">
    <source>
        <dbReference type="Pfam" id="PF02775"/>
    </source>
</evidence>
<dbReference type="RefSeq" id="WP_344655912.1">
    <property type="nucleotide sequence ID" value="NZ_BAAAQM010000004.1"/>
</dbReference>
<organism evidence="5 6">
    <name type="scientific">Catenulispora subtropica</name>
    <dbReference type="NCBI Taxonomy" id="450798"/>
    <lineage>
        <taxon>Bacteria</taxon>
        <taxon>Bacillati</taxon>
        <taxon>Actinomycetota</taxon>
        <taxon>Actinomycetes</taxon>
        <taxon>Catenulisporales</taxon>
        <taxon>Catenulisporaceae</taxon>
        <taxon>Catenulispora</taxon>
    </lineage>
</organism>
<comment type="caution">
    <text evidence="5">The sequence shown here is derived from an EMBL/GenBank/DDBJ whole genome shotgun (WGS) entry which is preliminary data.</text>
</comment>
<keyword evidence="2" id="KW-0786">Thiamine pyrophosphate</keyword>
<dbReference type="SUPFAM" id="SSF52518">
    <property type="entry name" value="Thiamin diphosphate-binding fold (THDP-binding)"/>
    <property type="match status" value="2"/>
</dbReference>
<dbReference type="CDD" id="cd02002">
    <property type="entry name" value="TPP_BFDC"/>
    <property type="match status" value="1"/>
</dbReference>
<reference evidence="5 6" key="1">
    <citation type="journal article" date="2019" name="Int. J. Syst. Evol. Microbiol.">
        <title>The Global Catalogue of Microorganisms (GCM) 10K type strain sequencing project: providing services to taxonomists for standard genome sequencing and annotation.</title>
        <authorList>
            <consortium name="The Broad Institute Genomics Platform"/>
            <consortium name="The Broad Institute Genome Sequencing Center for Infectious Disease"/>
            <person name="Wu L."/>
            <person name="Ma J."/>
        </authorList>
    </citation>
    <scope>NUCLEOTIDE SEQUENCE [LARGE SCALE GENOMIC DNA]</scope>
    <source>
        <strain evidence="5 6">JCM 16013</strain>
    </source>
</reference>
<name>A0ABN2QT94_9ACTN</name>
<dbReference type="PANTHER" id="PTHR18968">
    <property type="entry name" value="THIAMINE PYROPHOSPHATE ENZYMES"/>
    <property type="match status" value="1"/>
</dbReference>
<evidence type="ECO:0000256" key="2">
    <source>
        <dbReference type="ARBA" id="ARBA00023052"/>
    </source>
</evidence>
<evidence type="ECO:0000256" key="1">
    <source>
        <dbReference type="ARBA" id="ARBA00007812"/>
    </source>
</evidence>
<dbReference type="Pfam" id="PF02775">
    <property type="entry name" value="TPP_enzyme_C"/>
    <property type="match status" value="1"/>
</dbReference>
<feature type="domain" description="Thiamine pyrophosphate enzyme TPP-binding" evidence="3">
    <location>
        <begin position="386"/>
        <end position="520"/>
    </location>
</feature>
<dbReference type="PANTHER" id="PTHR18968:SF86">
    <property type="entry name" value="ACETOLACTATE SYNTHASE LARGE SUBUNIT ILVX-RELATED"/>
    <property type="match status" value="1"/>
</dbReference>
<gene>
    <name evidence="5" type="ORF">GCM10009838_12140</name>
</gene>
<keyword evidence="6" id="KW-1185">Reference proteome</keyword>
<protein>
    <submittedName>
        <fullName evidence="5">Acetolactate synthase large subunit</fullName>
    </submittedName>
</protein>
<evidence type="ECO:0000313" key="6">
    <source>
        <dbReference type="Proteomes" id="UP001499854"/>
    </source>
</evidence>
<dbReference type="InterPro" id="IPR011766">
    <property type="entry name" value="TPP_enzyme_TPP-bd"/>
</dbReference>
<dbReference type="Proteomes" id="UP001499854">
    <property type="component" value="Unassembled WGS sequence"/>
</dbReference>
<dbReference type="NCBIfam" id="NF005760">
    <property type="entry name" value="PRK07586.1"/>
    <property type="match status" value="1"/>
</dbReference>
<dbReference type="InterPro" id="IPR029061">
    <property type="entry name" value="THDP-binding"/>
</dbReference>
<proteinExistence type="inferred from homology"/>
<dbReference type="InterPro" id="IPR045229">
    <property type="entry name" value="TPP_enz"/>
</dbReference>
<evidence type="ECO:0000259" key="4">
    <source>
        <dbReference type="Pfam" id="PF02776"/>
    </source>
</evidence>
<evidence type="ECO:0000313" key="5">
    <source>
        <dbReference type="EMBL" id="GAA1957688.1"/>
    </source>
</evidence>
<comment type="similarity">
    <text evidence="1">Belongs to the TPP enzyme family.</text>
</comment>
<feature type="domain" description="Thiamine pyrophosphate enzyme N-terminal TPP-binding" evidence="4">
    <location>
        <begin position="7"/>
        <end position="110"/>
    </location>
</feature>
<dbReference type="Gene3D" id="3.40.50.970">
    <property type="match status" value="2"/>
</dbReference>
<dbReference type="InterPro" id="IPR012001">
    <property type="entry name" value="Thiamin_PyroP_enz_TPP-bd_dom"/>
</dbReference>
<dbReference type="CDD" id="cd07035">
    <property type="entry name" value="TPP_PYR_POX_like"/>
    <property type="match status" value="1"/>
</dbReference>
<dbReference type="Pfam" id="PF02776">
    <property type="entry name" value="TPP_enzyme_N"/>
    <property type="match status" value="1"/>
</dbReference>
<accession>A0ABN2QT94</accession>
<dbReference type="EMBL" id="BAAAQM010000004">
    <property type="protein sequence ID" value="GAA1957688.1"/>
    <property type="molecule type" value="Genomic_DNA"/>
</dbReference>